<protein>
    <submittedName>
        <fullName evidence="1">Putative DNA-binding protein</fullName>
    </submittedName>
</protein>
<dbReference type="GeneID" id="3654822"/>
<dbReference type="InterPro" id="IPR044925">
    <property type="entry name" value="His-Me_finger_sf"/>
</dbReference>
<keyword evidence="1" id="KW-0238">DNA-binding</keyword>
<accession>Q4A2V0</accession>
<name>Q4A2V0_EHV8U</name>
<dbReference type="KEGG" id="vg:3654822"/>
<dbReference type="RefSeq" id="YP_293937.1">
    <property type="nucleotide sequence ID" value="NC_007346.1"/>
</dbReference>
<evidence type="ECO:0000313" key="1">
    <source>
        <dbReference type="EMBL" id="CAI65606.1"/>
    </source>
</evidence>
<dbReference type="SUPFAM" id="SSF54060">
    <property type="entry name" value="His-Me finger endonucleases"/>
    <property type="match status" value="1"/>
</dbReference>
<keyword evidence="2" id="KW-1185">Reference proteome</keyword>
<gene>
    <name evidence="1" type="ORF">EhV184</name>
</gene>
<sequence>MGKRLRPGVTNTESYDNGVHKKRTIENYDPKIYGINSTLTYQEVCKLFKIKRLPQISSFGRIKKHGRIVQGKRPNATGYVDMDIYGFTRKVHICLLAAAGARPSVIDKITVEHKHIGIENRSINHLDKLILMSQREQNISSYTNNKSRKSNKGQCERPILYRKVGSTEWFNYRSGCAFSRDFNIAQASVSRCLATKYKHCGDYELKFASQPLYEGELKMPVIIDGVMSGAYVTNMSRFIDTFGVLKTIKPPPDGERKSAMINTRHYLFNVLVYSAFNQISLSSTAESVGNGMQVNHKDGDHTNDSPENLEIIDPVTHASHSVKIKGRVQGGPRRRIPLLGKEVSATSWVSFNDVYDASEHTGILAENIKSAKDHINKNGTRCTRRGVNDTRWEFKSIEHDSKQEFIPGEVWFDIYPKHASPNYFRRLAESIFTCEVCP</sequence>
<dbReference type="GO" id="GO:0003677">
    <property type="term" value="F:DNA binding"/>
    <property type="evidence" value="ECO:0007669"/>
    <property type="project" value="UniProtKB-KW"/>
</dbReference>
<organism evidence="1 2">
    <name type="scientific">Emiliania huxleyi virus 86 (isolate United Kingdom/English Channel/1999)</name>
    <name type="common">EhV-86</name>
    <dbReference type="NCBI Taxonomy" id="654925"/>
    <lineage>
        <taxon>Viruses</taxon>
        <taxon>Varidnaviria</taxon>
        <taxon>Bamfordvirae</taxon>
        <taxon>Nucleocytoviricota</taxon>
        <taxon>Megaviricetes</taxon>
        <taxon>Algavirales</taxon>
        <taxon>Phycodnaviridae</taxon>
        <taxon>Coccolithovirus</taxon>
        <taxon>Coccolithovirus huxleyi</taxon>
        <taxon>Emiliania huxleyi virus 86</taxon>
    </lineage>
</organism>
<dbReference type="EMBL" id="AJ890364">
    <property type="protein sequence ID" value="CAI65606.1"/>
    <property type="molecule type" value="Genomic_DNA"/>
</dbReference>
<dbReference type="Proteomes" id="UP000000863">
    <property type="component" value="Segment"/>
</dbReference>
<dbReference type="Gene3D" id="3.90.75.20">
    <property type="match status" value="1"/>
</dbReference>
<organismHost>
    <name type="scientific">Emiliania huxleyi</name>
    <name type="common">Coccolithophore</name>
    <name type="synonym">Pontosphaera huxleyi</name>
    <dbReference type="NCBI Taxonomy" id="2903"/>
</organismHost>
<reference evidence="1 2" key="1">
    <citation type="journal article" date="2005" name="Science">
        <title>Complete genome sequence and lytic phase transcription profile of a Coccolithovirus.</title>
        <authorList>
            <person name="Wilson W.H."/>
            <person name="Schroeder D.C."/>
            <person name="Allen M.J."/>
            <person name="Holden M.T.G."/>
            <person name="Parkhill J."/>
            <person name="Barrell B.G."/>
            <person name="Churcher C."/>
            <person name="Hamlin N."/>
            <person name="Mungall K."/>
            <person name="Norbertczak H."/>
            <person name="Quail M.A."/>
            <person name="Price C."/>
            <person name="Rabbinowitsch E."/>
            <person name="Walker D."/>
            <person name="Craigon M."/>
            <person name="Roy D."/>
            <person name="Ghazal P."/>
        </authorList>
    </citation>
    <scope>NUCLEOTIDE SEQUENCE [LARGE SCALE GENOMIC DNA]</scope>
    <source>
        <strain evidence="2">Isolate United Kingdom/English Channel/1999</strain>
    </source>
</reference>
<evidence type="ECO:0000313" key="2">
    <source>
        <dbReference type="Proteomes" id="UP000000863"/>
    </source>
</evidence>
<proteinExistence type="predicted"/>